<sequence>MKKPVLVLVLVRLTKLILSIKVDEKLDQKSIIKKPQRSRNHHDDFHRQLMMTKKGHCAQDQFVVYDDFDRHDELNTKKRRYRRVVETRRKAYYVYELMMKKKANEDHHELMMKKKANEDYELVKQRSKEKEKLFGLPLTTSNLSRCLMITIGL</sequence>
<evidence type="ECO:0000313" key="2">
    <source>
        <dbReference type="EMBL" id="PON96501.1"/>
    </source>
</evidence>
<evidence type="ECO:0000313" key="3">
    <source>
        <dbReference type="Proteomes" id="UP000237000"/>
    </source>
</evidence>
<proteinExistence type="predicted"/>
<gene>
    <name evidence="2" type="ORF">TorRG33x02_077740</name>
</gene>
<reference evidence="3" key="1">
    <citation type="submission" date="2016-06" db="EMBL/GenBank/DDBJ databases">
        <title>Parallel loss of symbiosis genes in relatives of nitrogen-fixing non-legume Parasponia.</title>
        <authorList>
            <person name="Van Velzen R."/>
            <person name="Holmer R."/>
            <person name="Bu F."/>
            <person name="Rutten L."/>
            <person name="Van Zeijl A."/>
            <person name="Liu W."/>
            <person name="Santuari L."/>
            <person name="Cao Q."/>
            <person name="Sharma T."/>
            <person name="Shen D."/>
            <person name="Roswanjaya Y."/>
            <person name="Wardhani T."/>
            <person name="Kalhor M.S."/>
            <person name="Jansen J."/>
            <person name="Van den Hoogen J."/>
            <person name="Gungor B."/>
            <person name="Hartog M."/>
            <person name="Hontelez J."/>
            <person name="Verver J."/>
            <person name="Yang W.-C."/>
            <person name="Schijlen E."/>
            <person name="Repin R."/>
            <person name="Schilthuizen M."/>
            <person name="Schranz E."/>
            <person name="Heidstra R."/>
            <person name="Miyata K."/>
            <person name="Fedorova E."/>
            <person name="Kohlen W."/>
            <person name="Bisseling T."/>
            <person name="Smit S."/>
            <person name="Geurts R."/>
        </authorList>
    </citation>
    <scope>NUCLEOTIDE SEQUENCE [LARGE SCALE GENOMIC DNA]</scope>
    <source>
        <strain evidence="3">cv. RG33-2</strain>
    </source>
</reference>
<feature type="chain" id="PRO_5015116184" evidence="1">
    <location>
        <begin position="20"/>
        <end position="153"/>
    </location>
</feature>
<protein>
    <submittedName>
        <fullName evidence="2">Uncharacterized protein</fullName>
    </submittedName>
</protein>
<dbReference type="AlphaFoldDB" id="A0A2P5FFD4"/>
<comment type="caution">
    <text evidence="2">The sequence shown here is derived from an EMBL/GenBank/DDBJ whole genome shotgun (WGS) entry which is preliminary data.</text>
</comment>
<dbReference type="InParanoid" id="A0A2P5FFD4"/>
<keyword evidence="3" id="KW-1185">Reference proteome</keyword>
<feature type="signal peptide" evidence="1">
    <location>
        <begin position="1"/>
        <end position="19"/>
    </location>
</feature>
<dbReference type="Proteomes" id="UP000237000">
    <property type="component" value="Unassembled WGS sequence"/>
</dbReference>
<accession>A0A2P5FFD4</accession>
<organism evidence="2 3">
    <name type="scientific">Trema orientale</name>
    <name type="common">Charcoal tree</name>
    <name type="synonym">Celtis orientalis</name>
    <dbReference type="NCBI Taxonomy" id="63057"/>
    <lineage>
        <taxon>Eukaryota</taxon>
        <taxon>Viridiplantae</taxon>
        <taxon>Streptophyta</taxon>
        <taxon>Embryophyta</taxon>
        <taxon>Tracheophyta</taxon>
        <taxon>Spermatophyta</taxon>
        <taxon>Magnoliopsida</taxon>
        <taxon>eudicotyledons</taxon>
        <taxon>Gunneridae</taxon>
        <taxon>Pentapetalae</taxon>
        <taxon>rosids</taxon>
        <taxon>fabids</taxon>
        <taxon>Rosales</taxon>
        <taxon>Cannabaceae</taxon>
        <taxon>Trema</taxon>
    </lineage>
</organism>
<keyword evidence="1" id="KW-0732">Signal</keyword>
<evidence type="ECO:0000256" key="1">
    <source>
        <dbReference type="SAM" id="SignalP"/>
    </source>
</evidence>
<name>A0A2P5FFD4_TREOI</name>
<dbReference type="EMBL" id="JXTC01000038">
    <property type="protein sequence ID" value="PON96501.1"/>
    <property type="molecule type" value="Genomic_DNA"/>
</dbReference>